<organism evidence="1 2">
    <name type="scientific">Arachidicoccus soli</name>
    <dbReference type="NCBI Taxonomy" id="2341117"/>
    <lineage>
        <taxon>Bacteria</taxon>
        <taxon>Pseudomonadati</taxon>
        <taxon>Bacteroidota</taxon>
        <taxon>Chitinophagia</taxon>
        <taxon>Chitinophagales</taxon>
        <taxon>Chitinophagaceae</taxon>
        <taxon>Arachidicoccus</taxon>
    </lineage>
</organism>
<name>A0A386HRQ2_9BACT</name>
<proteinExistence type="predicted"/>
<dbReference type="EMBL" id="CP032489">
    <property type="protein sequence ID" value="AYD48473.1"/>
    <property type="molecule type" value="Genomic_DNA"/>
</dbReference>
<gene>
    <name evidence="1" type="ORF">D6B99_13185</name>
</gene>
<evidence type="ECO:0000313" key="1">
    <source>
        <dbReference type="EMBL" id="AYD48473.1"/>
    </source>
</evidence>
<reference evidence="1 2" key="1">
    <citation type="submission" date="2018-09" db="EMBL/GenBank/DDBJ databases">
        <title>Arachidicoccus sp. nov., a bacterium isolated from soil.</title>
        <authorList>
            <person name="Weon H.-Y."/>
            <person name="Kwon S.-W."/>
            <person name="Lee S.A."/>
        </authorList>
    </citation>
    <scope>NUCLEOTIDE SEQUENCE [LARGE SCALE GENOMIC DNA]</scope>
    <source>
        <strain evidence="1 2">KIS59-12</strain>
    </source>
</reference>
<evidence type="ECO:0000313" key="2">
    <source>
        <dbReference type="Proteomes" id="UP000266118"/>
    </source>
</evidence>
<accession>A0A386HRQ2</accession>
<dbReference type="Proteomes" id="UP000266118">
    <property type="component" value="Chromosome"/>
</dbReference>
<sequence>MLKELYNGLTKNNPLSFTVATYLPKKFKTREWLGLMTNNPFSIKIAAAIQRKPRIMNNVSLFALANTTMLSITKHTAIDKAKNPDMGFTIFSIVINI</sequence>
<protein>
    <submittedName>
        <fullName evidence="1">Uncharacterized protein</fullName>
    </submittedName>
</protein>
<dbReference type="KEGG" id="ark:D6B99_13185"/>
<dbReference type="AlphaFoldDB" id="A0A386HRQ2"/>
<keyword evidence="2" id="KW-1185">Reference proteome</keyword>